<dbReference type="InterPro" id="IPR000185">
    <property type="entry name" value="SecA"/>
</dbReference>
<evidence type="ECO:0000256" key="7">
    <source>
        <dbReference type="ARBA" id="ARBA00022723"/>
    </source>
</evidence>
<dbReference type="InterPro" id="IPR036670">
    <property type="entry name" value="SecA_X-link_sf"/>
</dbReference>
<sequence>MSIFTKIFGTASDRVLKTLKPIVEHINSLESGLQALTDAELRQKTDTFRERLAAGETLDDILPEAFAVAREASRRVLLVPNADSPDKTMRHFDVQLIGGIVLHRGNIAEMTTGEGKTLVATLPAYLNAIAGKGVHVVTVNDYLANRDMNWMLPMYEFLGLSAGAIQSNQSYDDKKAAYKADITYGTNNEFGFDYLRDNMRVHLEEQVQGALNYAIVDEVDSILIDEARTPLIISGPSDESTEKYFTADKIARKLKPGKHYEVKEKEKGVNLTDEGIGIVEKELGVDSIYSDIHMDWPHYIEQSLRAHSLFIKDTDYVVQGKDVIIVDEFTGRLMEGRMWSDGLHQAIQAKEQLKIKEESQTLATITLQNFYRLYTKLSGMTGTAYTEAAEFASIYGLGVDVIPTNKPLQRQHYPDRIYGTGKEKENAIIEEIAEVHEKGQPILVGTISIEKSEMFSNALRRRGIEHEVLNAKNHEREAAIIAKAGHKGNVTIATNMAGRGTDIVLGNGVKELGGLHVIGTERHEARRIDNQLRGRTGRQGDPGSSRFYVSLEDDLMRIFAPERVGNILKKFGMTDGMAIEHSMVSKSIERAQKKVEQHNFEIRKNLLEYDEVMDEQRKTIYTWRQRVLAQEDLREDLLKMIEESIVETVDHYIDPKSHSDEWDLDGLHKWYKQKFGIKFDLKAQNVETKENVEDLLLDTASDAYDAKEKEIGAEELRKIEQILLLEKVDTKWKDHLYAMDHLKSGIGLRGYAQVDPKIEYKREALIMFESMMASIREEVTDLIFKLRVRPEIIDSKDVWNPDNFVYQDSLNTMPEMPAPRRERDEAMITNSGQTKQRPEPIRATAKVGRNQPCPCGSGKKYKACCGQN</sequence>
<comment type="similarity">
    <text evidence="3 16 17">Belongs to the SecA family.</text>
</comment>
<dbReference type="NCBIfam" id="NF006630">
    <property type="entry name" value="PRK09200.1"/>
    <property type="match status" value="1"/>
</dbReference>
<dbReference type="GO" id="GO:0046872">
    <property type="term" value="F:metal ion binding"/>
    <property type="evidence" value="ECO:0007669"/>
    <property type="project" value="UniProtKB-KW"/>
</dbReference>
<dbReference type="Gene3D" id="3.90.1440.10">
    <property type="entry name" value="SecA, preprotein cross-linking domain"/>
    <property type="match status" value="1"/>
</dbReference>
<keyword evidence="6 16" id="KW-0963">Cytoplasm</keyword>
<evidence type="ECO:0000256" key="4">
    <source>
        <dbReference type="ARBA" id="ARBA00022448"/>
    </source>
</evidence>
<evidence type="ECO:0000313" key="22">
    <source>
        <dbReference type="Proteomes" id="UP000218542"/>
    </source>
</evidence>
<keyword evidence="8 16" id="KW-0547">Nucleotide-binding</keyword>
<dbReference type="GO" id="GO:0017038">
    <property type="term" value="P:protein import"/>
    <property type="evidence" value="ECO:0007669"/>
    <property type="project" value="InterPro"/>
</dbReference>
<dbReference type="InterPro" id="IPR011130">
    <property type="entry name" value="SecA_preprotein_X-link_dom"/>
</dbReference>
<dbReference type="GO" id="GO:0031522">
    <property type="term" value="C:cell envelope Sec protein transport complex"/>
    <property type="evidence" value="ECO:0007669"/>
    <property type="project" value="TreeGrafter"/>
</dbReference>
<dbReference type="PRINTS" id="PR00906">
    <property type="entry name" value="SECA"/>
</dbReference>
<dbReference type="GO" id="GO:0005524">
    <property type="term" value="F:ATP binding"/>
    <property type="evidence" value="ECO:0007669"/>
    <property type="project" value="UniProtKB-UniRule"/>
</dbReference>
<dbReference type="EMBL" id="BAOS01000027">
    <property type="protein sequence ID" value="GAX61644.1"/>
    <property type="molecule type" value="Genomic_DNA"/>
</dbReference>
<evidence type="ECO:0000259" key="20">
    <source>
        <dbReference type="PROSITE" id="PS51196"/>
    </source>
</evidence>
<dbReference type="InterPro" id="IPR001650">
    <property type="entry name" value="Helicase_C-like"/>
</dbReference>
<dbReference type="Proteomes" id="UP000218542">
    <property type="component" value="Unassembled WGS sequence"/>
</dbReference>
<dbReference type="InterPro" id="IPR020937">
    <property type="entry name" value="SecA_CS"/>
</dbReference>
<feature type="domain" description="Helicase C-terminal" evidence="19">
    <location>
        <begin position="427"/>
        <end position="596"/>
    </location>
</feature>
<dbReference type="NCBIfam" id="TIGR00963">
    <property type="entry name" value="secA"/>
    <property type="match status" value="1"/>
</dbReference>
<dbReference type="PANTHER" id="PTHR30612">
    <property type="entry name" value="SECA INNER MEMBRANE COMPONENT OF SEC PROTEIN SECRETION SYSTEM"/>
    <property type="match status" value="1"/>
</dbReference>
<keyword evidence="4 16" id="KW-0813">Transport</keyword>
<dbReference type="PROSITE" id="PS51192">
    <property type="entry name" value="HELICASE_ATP_BIND_1"/>
    <property type="match status" value="1"/>
</dbReference>
<evidence type="ECO:0000259" key="19">
    <source>
        <dbReference type="PROSITE" id="PS51194"/>
    </source>
</evidence>
<feature type="domain" description="SecA family profile" evidence="20">
    <location>
        <begin position="1"/>
        <end position="580"/>
    </location>
</feature>
<keyword evidence="13 16" id="KW-0811">Translocation</keyword>
<dbReference type="EC" id="7.4.2.8" evidence="16"/>
<comment type="subunit">
    <text evidence="16">Monomer and homodimer. Part of the essential Sec protein translocation apparatus which comprises SecA, SecYEG and auxiliary proteins SecDF. Other proteins may also be involved.</text>
</comment>
<gene>
    <name evidence="16 21" type="primary">secA</name>
    <name evidence="21" type="ORF">SCALIN_C27_0038</name>
</gene>
<dbReference type="InterPro" id="IPR014001">
    <property type="entry name" value="Helicase_ATP-bd"/>
</dbReference>
<dbReference type="InterPro" id="IPR011115">
    <property type="entry name" value="SecA_DEAD"/>
</dbReference>
<evidence type="ECO:0000256" key="14">
    <source>
        <dbReference type="ARBA" id="ARBA00023078"/>
    </source>
</evidence>
<comment type="catalytic activity">
    <reaction evidence="16">
        <text>ATP + H2O + cellular proteinSide 1 = ADP + phosphate + cellular proteinSide 2.</text>
        <dbReference type="EC" id="7.4.2.8"/>
    </reaction>
</comment>
<keyword evidence="9" id="KW-0862">Zinc</keyword>
<dbReference type="Gene3D" id="1.10.3060.10">
    <property type="entry name" value="Helical scaffold and wing domains of SecA"/>
    <property type="match status" value="1"/>
</dbReference>
<dbReference type="SMART" id="SM00958">
    <property type="entry name" value="SecA_PP_bind"/>
    <property type="match status" value="1"/>
</dbReference>
<evidence type="ECO:0000256" key="17">
    <source>
        <dbReference type="RuleBase" id="RU003874"/>
    </source>
</evidence>
<evidence type="ECO:0000256" key="6">
    <source>
        <dbReference type="ARBA" id="ARBA00022490"/>
    </source>
</evidence>
<evidence type="ECO:0000256" key="5">
    <source>
        <dbReference type="ARBA" id="ARBA00022475"/>
    </source>
</evidence>
<dbReference type="RefSeq" id="WP_230406624.1">
    <property type="nucleotide sequence ID" value="NZ_BAOS01000027.1"/>
</dbReference>
<dbReference type="FunFam" id="3.40.50.300:FF:000429">
    <property type="entry name" value="Preprotein translocase subunit SecA"/>
    <property type="match status" value="1"/>
</dbReference>
<dbReference type="GO" id="GO:0065002">
    <property type="term" value="P:intracellular protein transmembrane transport"/>
    <property type="evidence" value="ECO:0007669"/>
    <property type="project" value="UniProtKB-UniRule"/>
</dbReference>
<keyword evidence="10 16" id="KW-0067">ATP-binding</keyword>
<keyword evidence="22" id="KW-1185">Reference proteome</keyword>
<dbReference type="GO" id="GO:0005886">
    <property type="term" value="C:plasma membrane"/>
    <property type="evidence" value="ECO:0007669"/>
    <property type="project" value="UniProtKB-SubCell"/>
</dbReference>
<dbReference type="SUPFAM" id="SSF81767">
    <property type="entry name" value="Pre-protein crosslinking domain of SecA"/>
    <property type="match status" value="1"/>
</dbReference>
<keyword evidence="15 16" id="KW-0472">Membrane</keyword>
<dbReference type="Pfam" id="PF07516">
    <property type="entry name" value="SecA_SW"/>
    <property type="match status" value="1"/>
</dbReference>
<dbReference type="PROSITE" id="PS51196">
    <property type="entry name" value="SECA_MOTOR_DEAD"/>
    <property type="match status" value="1"/>
</dbReference>
<dbReference type="SUPFAM" id="SSF52540">
    <property type="entry name" value="P-loop containing nucleoside triphosphate hydrolases"/>
    <property type="match status" value="2"/>
</dbReference>
<protein>
    <recommendedName>
        <fullName evidence="16 17">Protein translocase subunit SecA</fullName>
        <ecNumber evidence="16">7.4.2.8</ecNumber>
    </recommendedName>
</protein>
<keyword evidence="14" id="KW-0793">Thylakoid</keyword>
<dbReference type="GO" id="GO:0006605">
    <property type="term" value="P:protein targeting"/>
    <property type="evidence" value="ECO:0007669"/>
    <property type="project" value="UniProtKB-UniRule"/>
</dbReference>
<dbReference type="CDD" id="cd18803">
    <property type="entry name" value="SF2_C_secA"/>
    <property type="match status" value="1"/>
</dbReference>
<feature type="binding site" evidence="16">
    <location>
        <position position="502"/>
    </location>
    <ligand>
        <name>ATP</name>
        <dbReference type="ChEBI" id="CHEBI:30616"/>
    </ligand>
</feature>
<dbReference type="Pfam" id="PF07517">
    <property type="entry name" value="SecA_DEAD"/>
    <property type="match status" value="1"/>
</dbReference>
<evidence type="ECO:0000256" key="8">
    <source>
        <dbReference type="ARBA" id="ARBA00022741"/>
    </source>
</evidence>
<dbReference type="GO" id="GO:0005829">
    <property type="term" value="C:cytosol"/>
    <property type="evidence" value="ECO:0007669"/>
    <property type="project" value="TreeGrafter"/>
</dbReference>
<accession>A0A286U0J9</accession>
<dbReference type="Gene3D" id="3.10.450.50">
    <property type="match status" value="1"/>
</dbReference>
<dbReference type="Pfam" id="PF01043">
    <property type="entry name" value="SecA_PP_bind"/>
    <property type="match status" value="1"/>
</dbReference>
<dbReference type="HAMAP" id="MF_01382">
    <property type="entry name" value="SecA"/>
    <property type="match status" value="1"/>
</dbReference>
<reference evidence="22" key="1">
    <citation type="journal article" date="2017" name="Environ. Microbiol. Rep.">
        <title>Genetic Diversity of Marine Anaerobic Ammonium-Oxidizing Bacteria as Revealed by Genomic and Proteomic Analyses of 'Candidatus Scalindua japonica'.</title>
        <authorList>
            <person name="Oshiki M."/>
            <person name="Mizuto K."/>
            <person name="Kimura Z."/>
            <person name="Kindaichi T."/>
            <person name="Satoh H."/>
            <person name="Okabe S."/>
        </authorList>
    </citation>
    <scope>NUCLEOTIDE SEQUENCE [LARGE SCALE GENOMIC DNA]</scope>
    <source>
        <strain evidence="22">husup-a2</strain>
    </source>
</reference>
<evidence type="ECO:0000256" key="15">
    <source>
        <dbReference type="ARBA" id="ARBA00023136"/>
    </source>
</evidence>
<keyword evidence="5 16" id="KW-1003">Cell membrane</keyword>
<dbReference type="GO" id="GO:0008564">
    <property type="term" value="F:protein-exporting ATPase activity"/>
    <property type="evidence" value="ECO:0007669"/>
    <property type="project" value="UniProtKB-EC"/>
</dbReference>
<evidence type="ECO:0000256" key="10">
    <source>
        <dbReference type="ARBA" id="ARBA00022840"/>
    </source>
</evidence>
<dbReference type="InterPro" id="IPR011116">
    <property type="entry name" value="SecA_Wing/Scaffold"/>
</dbReference>
<proteinExistence type="inferred from homology"/>
<evidence type="ECO:0000256" key="3">
    <source>
        <dbReference type="ARBA" id="ARBA00007650"/>
    </source>
</evidence>
<evidence type="ECO:0000256" key="11">
    <source>
        <dbReference type="ARBA" id="ARBA00022927"/>
    </source>
</evidence>
<comment type="caution">
    <text evidence="21">The sequence shown here is derived from an EMBL/GenBank/DDBJ whole genome shotgun (WGS) entry which is preliminary data.</text>
</comment>
<comment type="cofactor">
    <cofactor evidence="1">
        <name>Zn(2+)</name>
        <dbReference type="ChEBI" id="CHEBI:29105"/>
    </cofactor>
</comment>
<dbReference type="InterPro" id="IPR027417">
    <property type="entry name" value="P-loop_NTPase"/>
</dbReference>
<dbReference type="FunFam" id="3.90.1440.10:FF:000003">
    <property type="entry name" value="Preprotein translocase SecA subunit"/>
    <property type="match status" value="1"/>
</dbReference>
<evidence type="ECO:0000256" key="16">
    <source>
        <dbReference type="HAMAP-Rule" id="MF_01382"/>
    </source>
</evidence>
<dbReference type="CDD" id="cd17928">
    <property type="entry name" value="DEXDc_SecA"/>
    <property type="match status" value="1"/>
</dbReference>
<evidence type="ECO:0000256" key="9">
    <source>
        <dbReference type="ARBA" id="ARBA00022833"/>
    </source>
</evidence>
<dbReference type="Gene3D" id="3.40.50.300">
    <property type="entry name" value="P-loop containing nucleotide triphosphate hydrolases"/>
    <property type="match status" value="3"/>
</dbReference>
<dbReference type="InterPro" id="IPR036266">
    <property type="entry name" value="SecA_Wing/Scaffold_sf"/>
</dbReference>
<keyword evidence="12 16" id="KW-1278">Translocase</keyword>
<feature type="domain" description="Helicase ATP-binding" evidence="18">
    <location>
        <begin position="97"/>
        <end position="255"/>
    </location>
</feature>
<dbReference type="PANTHER" id="PTHR30612:SF0">
    <property type="entry name" value="CHLOROPLAST PROTEIN-TRANSPORTING ATPASE"/>
    <property type="match status" value="1"/>
</dbReference>
<feature type="binding site" evidence="16">
    <location>
        <position position="95"/>
    </location>
    <ligand>
        <name>ATP</name>
        <dbReference type="ChEBI" id="CHEBI:30616"/>
    </ligand>
</feature>
<dbReference type="Pfam" id="PF21090">
    <property type="entry name" value="P-loop_SecA"/>
    <property type="match status" value="2"/>
</dbReference>
<dbReference type="SUPFAM" id="SSF81886">
    <property type="entry name" value="Helical scaffold and wing domains of SecA"/>
    <property type="match status" value="1"/>
</dbReference>
<dbReference type="AlphaFoldDB" id="A0A286U0J9"/>
<evidence type="ECO:0000256" key="12">
    <source>
        <dbReference type="ARBA" id="ARBA00022967"/>
    </source>
</evidence>
<keyword evidence="7" id="KW-0479">Metal-binding</keyword>
<keyword evidence="11 16" id="KW-0653">Protein transport</keyword>
<dbReference type="InterPro" id="IPR014018">
    <property type="entry name" value="SecA_motor_DEAD"/>
</dbReference>
<comment type="subcellular location">
    <subcellularLocation>
        <location evidence="16">Cell membrane</location>
        <topology evidence="16">Peripheral membrane protein</topology>
        <orientation evidence="16">Cytoplasmic side</orientation>
    </subcellularLocation>
    <subcellularLocation>
        <location evidence="16">Cytoplasm</location>
    </subcellularLocation>
    <subcellularLocation>
        <location evidence="2">Membrane</location>
        <topology evidence="2">Peripheral membrane protein</topology>
    </subcellularLocation>
    <text evidence="16">Distribution is 50-50.</text>
</comment>
<evidence type="ECO:0000313" key="21">
    <source>
        <dbReference type="EMBL" id="GAX61644.1"/>
    </source>
</evidence>
<name>A0A286U0J9_9BACT</name>
<evidence type="ECO:0000256" key="2">
    <source>
        <dbReference type="ARBA" id="ARBA00004170"/>
    </source>
</evidence>
<dbReference type="SMART" id="SM00957">
    <property type="entry name" value="SecA_DEAD"/>
    <property type="match status" value="1"/>
</dbReference>
<evidence type="ECO:0000256" key="13">
    <source>
        <dbReference type="ARBA" id="ARBA00023010"/>
    </source>
</evidence>
<feature type="binding site" evidence="16">
    <location>
        <begin position="113"/>
        <end position="117"/>
    </location>
    <ligand>
        <name>ATP</name>
        <dbReference type="ChEBI" id="CHEBI:30616"/>
    </ligand>
</feature>
<dbReference type="GO" id="GO:0043952">
    <property type="term" value="P:protein transport by the Sec complex"/>
    <property type="evidence" value="ECO:0007669"/>
    <property type="project" value="TreeGrafter"/>
</dbReference>
<dbReference type="InterPro" id="IPR004027">
    <property type="entry name" value="SEC_C_motif"/>
</dbReference>
<evidence type="ECO:0000256" key="1">
    <source>
        <dbReference type="ARBA" id="ARBA00001947"/>
    </source>
</evidence>
<comment type="function">
    <text evidence="16">Part of the Sec protein translocase complex. Interacts with the SecYEG preprotein conducting channel. Has a central role in coupling the hydrolysis of ATP to the transfer of proteins into and across the cell membrane, serving as an ATP-driven molecular motor driving the stepwise translocation of polypeptide chains across the membrane.</text>
</comment>
<organism evidence="21 22">
    <name type="scientific">Candidatus Scalindua japonica</name>
    <dbReference type="NCBI Taxonomy" id="1284222"/>
    <lineage>
        <taxon>Bacteria</taxon>
        <taxon>Pseudomonadati</taxon>
        <taxon>Planctomycetota</taxon>
        <taxon>Candidatus Brocadiia</taxon>
        <taxon>Candidatus Brocadiales</taxon>
        <taxon>Candidatus Scalinduaceae</taxon>
        <taxon>Candidatus Scalindua</taxon>
    </lineage>
</organism>
<dbReference type="FunFam" id="1.10.3060.10:FF:000003">
    <property type="entry name" value="Protein translocase subunit SecA"/>
    <property type="match status" value="1"/>
</dbReference>
<evidence type="ECO:0000259" key="18">
    <source>
        <dbReference type="PROSITE" id="PS51192"/>
    </source>
</evidence>
<dbReference type="PROSITE" id="PS01312">
    <property type="entry name" value="SECA"/>
    <property type="match status" value="1"/>
</dbReference>
<dbReference type="InterPro" id="IPR044722">
    <property type="entry name" value="SecA_SF2_C"/>
</dbReference>
<dbReference type="PROSITE" id="PS51194">
    <property type="entry name" value="HELICASE_CTER"/>
    <property type="match status" value="1"/>
</dbReference>
<dbReference type="Pfam" id="PF02810">
    <property type="entry name" value="SEC-C"/>
    <property type="match status" value="1"/>
</dbReference>